<organism evidence="1 2">
    <name type="scientific">Phyllosticta capitalensis</name>
    <dbReference type="NCBI Taxonomy" id="121624"/>
    <lineage>
        <taxon>Eukaryota</taxon>
        <taxon>Fungi</taxon>
        <taxon>Dikarya</taxon>
        <taxon>Ascomycota</taxon>
        <taxon>Pezizomycotina</taxon>
        <taxon>Dothideomycetes</taxon>
        <taxon>Dothideomycetes incertae sedis</taxon>
        <taxon>Botryosphaeriales</taxon>
        <taxon>Phyllostictaceae</taxon>
        <taxon>Phyllosticta</taxon>
    </lineage>
</organism>
<reference evidence="1 2" key="1">
    <citation type="submission" date="2024-04" db="EMBL/GenBank/DDBJ databases">
        <title>Phyllosticta paracitricarpa is synonymous to the EU quarantine fungus P. citricarpa based on phylogenomic analyses.</title>
        <authorList>
            <consortium name="Lawrence Berkeley National Laboratory"/>
            <person name="Van Ingen-Buijs V.A."/>
            <person name="Van Westerhoven A.C."/>
            <person name="Haridas S."/>
            <person name="Skiadas P."/>
            <person name="Martin F."/>
            <person name="Groenewald J.Z."/>
            <person name="Crous P.W."/>
            <person name="Seidl M.F."/>
        </authorList>
    </citation>
    <scope>NUCLEOTIDE SEQUENCE [LARGE SCALE GENOMIC DNA]</scope>
    <source>
        <strain evidence="1 2">CBS 123374</strain>
    </source>
</reference>
<comment type="caution">
    <text evidence="1">The sequence shown here is derived from an EMBL/GenBank/DDBJ whole genome shotgun (WGS) entry which is preliminary data.</text>
</comment>
<name>A0ABR1YVR4_9PEZI</name>
<sequence>MLSLSPKSDGVASLPASFAIDVVHGGYNAVSWLNNSGPSVGISLSQSHLVGQTLCVPSYSCCRCQTSCVAVLCFSAETVVPYTGCGFGTGPASCNAVTLFRHGVCTSVLRMYVRLPVKDMAGMLSSLAVQTATRSRQIVVATVLQNTCFRELCAALKLNADLPGPSFASLPGFSFPLYSCYAHHSCLSPFFPHVVVSVCSTLFFTTLIS</sequence>
<evidence type="ECO:0000313" key="2">
    <source>
        <dbReference type="Proteomes" id="UP001492380"/>
    </source>
</evidence>
<gene>
    <name evidence="1" type="ORF">HDK90DRAFT_178428</name>
</gene>
<proteinExistence type="predicted"/>
<evidence type="ECO:0000313" key="1">
    <source>
        <dbReference type="EMBL" id="KAK8240274.1"/>
    </source>
</evidence>
<dbReference type="Proteomes" id="UP001492380">
    <property type="component" value="Unassembled WGS sequence"/>
</dbReference>
<keyword evidence="2" id="KW-1185">Reference proteome</keyword>
<dbReference type="EMBL" id="JBBWRZ010000003">
    <property type="protein sequence ID" value="KAK8240274.1"/>
    <property type="molecule type" value="Genomic_DNA"/>
</dbReference>
<protein>
    <submittedName>
        <fullName evidence="1">Uncharacterized protein</fullName>
    </submittedName>
</protein>
<accession>A0ABR1YVR4</accession>